<dbReference type="AlphaFoldDB" id="A0A916PBL6"/>
<organism evidence="1 2">
    <name type="scientific">Mycobacterium tuberculosis</name>
    <dbReference type="NCBI Taxonomy" id="1773"/>
    <lineage>
        <taxon>Bacteria</taxon>
        <taxon>Bacillati</taxon>
        <taxon>Actinomycetota</taxon>
        <taxon>Actinomycetes</taxon>
        <taxon>Mycobacteriales</taxon>
        <taxon>Mycobacteriaceae</taxon>
        <taxon>Mycobacterium</taxon>
        <taxon>Mycobacterium tuberculosis complex</taxon>
    </lineage>
</organism>
<gene>
    <name evidence="1" type="ORF">ERS007739_02522</name>
</gene>
<reference evidence="2" key="1">
    <citation type="submission" date="2015-03" db="EMBL/GenBank/DDBJ databases">
        <authorList>
            <consortium name="Pathogen Informatics"/>
        </authorList>
    </citation>
    <scope>NUCLEOTIDE SEQUENCE [LARGE SCALE GENOMIC DNA]</scope>
    <source>
        <strain evidence="2">N09902308</strain>
    </source>
</reference>
<proteinExistence type="predicted"/>
<dbReference type="Proteomes" id="UP000039021">
    <property type="component" value="Unassembled WGS sequence"/>
</dbReference>
<comment type="caution">
    <text evidence="1">The sequence shown here is derived from an EMBL/GenBank/DDBJ whole genome shotgun (WGS) entry which is preliminary data.</text>
</comment>
<dbReference type="EMBL" id="CSBK01001169">
    <property type="protein sequence ID" value="COY38558.1"/>
    <property type="molecule type" value="Genomic_DNA"/>
</dbReference>
<name>A0A916PBL6_MYCTX</name>
<protein>
    <submittedName>
        <fullName evidence="1">Uncharacterized protein</fullName>
    </submittedName>
</protein>
<sequence>MPVSALTHTSSFTVFQRFRSTRSDGFAVWAPVARHAWISAFSCATVQL</sequence>
<accession>A0A916PBL6</accession>
<evidence type="ECO:0000313" key="2">
    <source>
        <dbReference type="Proteomes" id="UP000039021"/>
    </source>
</evidence>
<evidence type="ECO:0000313" key="1">
    <source>
        <dbReference type="EMBL" id="COY38558.1"/>
    </source>
</evidence>